<evidence type="ECO:0000256" key="5">
    <source>
        <dbReference type="SAM" id="Phobius"/>
    </source>
</evidence>
<accession>A0ABW6PMX7</accession>
<feature type="domain" description="Major facilitator superfamily (MFS) profile" evidence="6">
    <location>
        <begin position="24"/>
        <end position="470"/>
    </location>
</feature>
<feature type="transmembrane region" description="Helical" evidence="5">
    <location>
        <begin position="180"/>
        <end position="202"/>
    </location>
</feature>
<keyword evidence="2 5" id="KW-0812">Transmembrane</keyword>
<dbReference type="PROSITE" id="PS50850">
    <property type="entry name" value="MFS"/>
    <property type="match status" value="1"/>
</dbReference>
<feature type="transmembrane region" description="Helical" evidence="5">
    <location>
        <begin position="341"/>
        <end position="367"/>
    </location>
</feature>
<dbReference type="EMBL" id="JBIAMX010000006">
    <property type="protein sequence ID" value="MFF0543660.1"/>
    <property type="molecule type" value="Genomic_DNA"/>
</dbReference>
<feature type="transmembrane region" description="Helical" evidence="5">
    <location>
        <begin position="23"/>
        <end position="46"/>
    </location>
</feature>
<feature type="transmembrane region" description="Helical" evidence="5">
    <location>
        <begin position="152"/>
        <end position="174"/>
    </location>
</feature>
<keyword evidence="8" id="KW-1185">Reference proteome</keyword>
<dbReference type="Proteomes" id="UP001601444">
    <property type="component" value="Unassembled WGS sequence"/>
</dbReference>
<dbReference type="Pfam" id="PF07690">
    <property type="entry name" value="MFS_1"/>
    <property type="match status" value="1"/>
</dbReference>
<feature type="transmembrane region" description="Helical" evidence="5">
    <location>
        <begin position="423"/>
        <end position="441"/>
    </location>
</feature>
<evidence type="ECO:0000259" key="6">
    <source>
        <dbReference type="PROSITE" id="PS50850"/>
    </source>
</evidence>
<evidence type="ECO:0000256" key="1">
    <source>
        <dbReference type="ARBA" id="ARBA00004651"/>
    </source>
</evidence>
<reference evidence="7 8" key="1">
    <citation type="submission" date="2024-10" db="EMBL/GenBank/DDBJ databases">
        <title>The Natural Products Discovery Center: Release of the First 8490 Sequenced Strains for Exploring Actinobacteria Biosynthetic Diversity.</title>
        <authorList>
            <person name="Kalkreuter E."/>
            <person name="Kautsar S.A."/>
            <person name="Yang D."/>
            <person name="Bader C.D."/>
            <person name="Teijaro C.N."/>
            <person name="Fluegel L."/>
            <person name="Davis C.M."/>
            <person name="Simpson J.R."/>
            <person name="Lauterbach L."/>
            <person name="Steele A.D."/>
            <person name="Gui C."/>
            <person name="Meng S."/>
            <person name="Li G."/>
            <person name="Viehrig K."/>
            <person name="Ye F."/>
            <person name="Su P."/>
            <person name="Kiefer A.F."/>
            <person name="Nichols A."/>
            <person name="Cepeda A.J."/>
            <person name="Yan W."/>
            <person name="Fan B."/>
            <person name="Jiang Y."/>
            <person name="Adhikari A."/>
            <person name="Zheng C.-J."/>
            <person name="Schuster L."/>
            <person name="Cowan T.M."/>
            <person name="Smanski M.J."/>
            <person name="Chevrette M.G."/>
            <person name="De Carvalho L.P.S."/>
            <person name="Shen B."/>
        </authorList>
    </citation>
    <scope>NUCLEOTIDE SEQUENCE [LARGE SCALE GENOMIC DNA]</scope>
    <source>
        <strain evidence="7 8">NPDC004045</strain>
    </source>
</reference>
<dbReference type="InterPro" id="IPR011701">
    <property type="entry name" value="MFS"/>
</dbReference>
<dbReference type="RefSeq" id="WP_387700289.1">
    <property type="nucleotide sequence ID" value="NZ_JBIAMX010000006.1"/>
</dbReference>
<evidence type="ECO:0000313" key="8">
    <source>
        <dbReference type="Proteomes" id="UP001601444"/>
    </source>
</evidence>
<dbReference type="SUPFAM" id="SSF103473">
    <property type="entry name" value="MFS general substrate transporter"/>
    <property type="match status" value="1"/>
</dbReference>
<evidence type="ECO:0000256" key="4">
    <source>
        <dbReference type="ARBA" id="ARBA00023136"/>
    </source>
</evidence>
<feature type="transmembrane region" description="Helical" evidence="5">
    <location>
        <begin position="121"/>
        <end position="140"/>
    </location>
</feature>
<dbReference type="InterPro" id="IPR036259">
    <property type="entry name" value="MFS_trans_sf"/>
</dbReference>
<evidence type="ECO:0000256" key="2">
    <source>
        <dbReference type="ARBA" id="ARBA00022692"/>
    </source>
</evidence>
<comment type="subcellular location">
    <subcellularLocation>
        <location evidence="1">Cell membrane</location>
        <topology evidence="1">Multi-pass membrane protein</topology>
    </subcellularLocation>
</comment>
<dbReference type="Gene3D" id="1.20.1720.10">
    <property type="entry name" value="Multidrug resistance protein D"/>
    <property type="match status" value="1"/>
</dbReference>
<feature type="transmembrane region" description="Helical" evidence="5">
    <location>
        <begin position="373"/>
        <end position="393"/>
    </location>
</feature>
<evidence type="ECO:0000256" key="3">
    <source>
        <dbReference type="ARBA" id="ARBA00022989"/>
    </source>
</evidence>
<dbReference type="PANTHER" id="PTHR42718:SF39">
    <property type="entry name" value="ACTINORHODIN TRANSPORTER-RELATED"/>
    <property type="match status" value="1"/>
</dbReference>
<evidence type="ECO:0000313" key="7">
    <source>
        <dbReference type="EMBL" id="MFF0543660.1"/>
    </source>
</evidence>
<protein>
    <submittedName>
        <fullName evidence="7">MFS transporter</fullName>
    </submittedName>
</protein>
<gene>
    <name evidence="7" type="ORF">ACFYTF_12580</name>
</gene>
<feature type="transmembrane region" description="Helical" evidence="5">
    <location>
        <begin position="58"/>
        <end position="78"/>
    </location>
</feature>
<name>A0ABW6PMX7_9NOCA</name>
<proteinExistence type="predicted"/>
<feature type="transmembrane region" description="Helical" evidence="5">
    <location>
        <begin position="214"/>
        <end position="234"/>
    </location>
</feature>
<feature type="transmembrane region" description="Helical" evidence="5">
    <location>
        <begin position="447"/>
        <end position="465"/>
    </location>
</feature>
<feature type="transmembrane region" description="Helical" evidence="5">
    <location>
        <begin position="272"/>
        <end position="295"/>
    </location>
</feature>
<feature type="transmembrane region" description="Helical" evidence="5">
    <location>
        <begin position="240"/>
        <end position="260"/>
    </location>
</feature>
<keyword evidence="3 5" id="KW-1133">Transmembrane helix</keyword>
<feature type="transmembrane region" description="Helical" evidence="5">
    <location>
        <begin position="90"/>
        <end position="115"/>
    </location>
</feature>
<keyword evidence="4 5" id="KW-0472">Membrane</keyword>
<comment type="caution">
    <text evidence="7">The sequence shown here is derived from an EMBL/GenBank/DDBJ whole genome shotgun (WGS) entry which is preliminary data.</text>
</comment>
<dbReference type="InterPro" id="IPR020846">
    <property type="entry name" value="MFS_dom"/>
</dbReference>
<sequence length="480" mass="48441">MSGGAAASVVAGRQPGAGVDRRATLWCCYGAGFATLFDAAVVAFTAPAVRSSLDLSDAAVQWFLAALSLTFGLGLAPAGRLGDAYGRRALFVTGLLVFLAGTLTTAPAGGAGLLIGGRLLQGFGAGILSAQVLGVIQDVFRGPERLRALAGYTIAGAFAAVAGPLVAGSALWLLPADSAWRVILLAQTPFTLAAVALGLRGLPRTPRGRPRPDLDLPGIAMLGVLVVLVTIPAVDPGLPGAVVAAIVPAGTLLVAGLVRWERAYARRGKLPLFAPALIGSRGYVTGNVVALLWFGSSLAFMTVKTVFFLQVCAIPAPVVAGALVPAAVARMAAARWGERLFATYGTASVTHGLVAQTAVLAGSGLAALWWDGWVLFAVLSVLQTAAGASGGVVEPALRTVTLSFAPGSLHGVAAAFLQLTQRLSATFCLALSTGVLLAFGGTASSGSLMWAIALCAAASLAATVASRGRAFRDGRPDGHG</sequence>
<feature type="transmembrane region" description="Helical" evidence="5">
    <location>
        <begin position="307"/>
        <end position="329"/>
    </location>
</feature>
<organism evidence="7 8">
    <name type="scientific">Nocardia thailandica</name>
    <dbReference type="NCBI Taxonomy" id="257275"/>
    <lineage>
        <taxon>Bacteria</taxon>
        <taxon>Bacillati</taxon>
        <taxon>Actinomycetota</taxon>
        <taxon>Actinomycetes</taxon>
        <taxon>Mycobacteriales</taxon>
        <taxon>Nocardiaceae</taxon>
        <taxon>Nocardia</taxon>
    </lineage>
</organism>
<dbReference type="PANTHER" id="PTHR42718">
    <property type="entry name" value="MAJOR FACILITATOR SUPERFAMILY MULTIDRUG TRANSPORTER MFSC"/>
    <property type="match status" value="1"/>
</dbReference>